<dbReference type="EMBL" id="OZ037952">
    <property type="protein sequence ID" value="CAL1715791.1"/>
    <property type="molecule type" value="Genomic_DNA"/>
</dbReference>
<reference evidence="2" key="1">
    <citation type="submission" date="2024-04" db="EMBL/GenBank/DDBJ databases">
        <authorList>
            <person name="Shaw F."/>
            <person name="Minotto A."/>
        </authorList>
    </citation>
    <scope>NUCLEOTIDE SEQUENCE [LARGE SCALE GENOMIC DNA]</scope>
</reference>
<keyword evidence="2" id="KW-1185">Reference proteome</keyword>
<proteinExistence type="predicted"/>
<dbReference type="Proteomes" id="UP001497453">
    <property type="component" value="Chromosome 9"/>
</dbReference>
<protein>
    <submittedName>
        <fullName evidence="1">Uncharacterized protein</fullName>
    </submittedName>
</protein>
<organism evidence="1 2">
    <name type="scientific">Somion occarium</name>
    <dbReference type="NCBI Taxonomy" id="3059160"/>
    <lineage>
        <taxon>Eukaryota</taxon>
        <taxon>Fungi</taxon>
        <taxon>Dikarya</taxon>
        <taxon>Basidiomycota</taxon>
        <taxon>Agaricomycotina</taxon>
        <taxon>Agaricomycetes</taxon>
        <taxon>Polyporales</taxon>
        <taxon>Cerrenaceae</taxon>
        <taxon>Somion</taxon>
    </lineage>
</organism>
<evidence type="ECO:0000313" key="1">
    <source>
        <dbReference type="EMBL" id="CAL1715791.1"/>
    </source>
</evidence>
<gene>
    <name evidence="1" type="ORF">GFSPODELE1_LOCUS10434</name>
</gene>
<name>A0ABP1E6W4_9APHY</name>
<accession>A0ABP1E6W4</accession>
<sequence>MGKKMSVRIAIAIWMKSKKTVPIMAGCIAQSLGAPLIPAFLSVLEFAADSGPTQTSLTILNGASAFIPFEIACGQSPPPPQDTIQGEKKILARYEGG</sequence>
<evidence type="ECO:0000313" key="2">
    <source>
        <dbReference type="Proteomes" id="UP001497453"/>
    </source>
</evidence>